<dbReference type="Gene3D" id="4.10.280.10">
    <property type="entry name" value="Helix-loop-helix DNA-binding domain"/>
    <property type="match status" value="1"/>
</dbReference>
<evidence type="ECO:0000313" key="2">
    <source>
        <dbReference type="Proteomes" id="UP000761411"/>
    </source>
</evidence>
<dbReference type="EMBL" id="QTKX01000001">
    <property type="protein sequence ID" value="MBS8264266.1"/>
    <property type="molecule type" value="Genomic_DNA"/>
</dbReference>
<dbReference type="Proteomes" id="UP000761411">
    <property type="component" value="Unassembled WGS sequence"/>
</dbReference>
<dbReference type="InterPro" id="IPR036638">
    <property type="entry name" value="HLH_DNA-bd_sf"/>
</dbReference>
<dbReference type="AlphaFoldDB" id="A0A944CJE1"/>
<dbReference type="GO" id="GO:0043937">
    <property type="term" value="P:regulation of sporulation"/>
    <property type="evidence" value="ECO:0007669"/>
    <property type="project" value="InterPro"/>
</dbReference>
<reference evidence="1 2" key="1">
    <citation type="journal article" date="2021" name="Microorganisms">
        <title>Bacterial Dimethylsulfoniopropionate Biosynthesis in the East China Sea.</title>
        <authorList>
            <person name="Liu J."/>
            <person name="Zhang Y."/>
            <person name="Liu J."/>
            <person name="Zhong H."/>
            <person name="Williams B.T."/>
            <person name="Zheng Y."/>
            <person name="Curson A.R.J."/>
            <person name="Sun C."/>
            <person name="Sun H."/>
            <person name="Song D."/>
            <person name="Wagner Mackenzie B."/>
            <person name="Bermejo Martinez A."/>
            <person name="Todd J.D."/>
            <person name="Zhang X.H."/>
        </authorList>
    </citation>
    <scope>NUCLEOTIDE SEQUENCE [LARGE SCALE GENOMIC DNA]</scope>
    <source>
        <strain evidence="1 2">ESS08</strain>
    </source>
</reference>
<sequence length="52" mass="6126">MGYSKEILTRKIELFREEMIRIGLETGFDSPETVQISQNLDELIVLYQELVH</sequence>
<dbReference type="GO" id="GO:0046983">
    <property type="term" value="F:protein dimerization activity"/>
    <property type="evidence" value="ECO:0007669"/>
    <property type="project" value="InterPro"/>
</dbReference>
<accession>A0A944CJE1</accession>
<keyword evidence="2" id="KW-1185">Reference proteome</keyword>
<gene>
    <name evidence="1" type="ORF">DYI25_07440</name>
</gene>
<organism evidence="1 2">
    <name type="scientific">Mesobacillus boroniphilus</name>
    <dbReference type="NCBI Taxonomy" id="308892"/>
    <lineage>
        <taxon>Bacteria</taxon>
        <taxon>Bacillati</taxon>
        <taxon>Bacillota</taxon>
        <taxon>Bacilli</taxon>
        <taxon>Bacillales</taxon>
        <taxon>Bacillaceae</taxon>
        <taxon>Mesobacillus</taxon>
    </lineage>
</organism>
<comment type="caution">
    <text evidence="1">The sequence shown here is derived from an EMBL/GenBank/DDBJ whole genome shotgun (WGS) entry which is preliminary data.</text>
</comment>
<proteinExistence type="predicted"/>
<dbReference type="InterPro" id="IPR037208">
    <property type="entry name" value="Spo0E-like_sf"/>
</dbReference>
<protein>
    <submittedName>
        <fullName evidence="1">Aspartyl-phosphate phosphatase Spo0E family protein</fullName>
    </submittedName>
</protein>
<dbReference type="SUPFAM" id="SSF140500">
    <property type="entry name" value="BAS1536-like"/>
    <property type="match status" value="1"/>
</dbReference>
<dbReference type="RefSeq" id="WP_213367771.1">
    <property type="nucleotide sequence ID" value="NZ_QTKX01000001.1"/>
</dbReference>
<evidence type="ECO:0000313" key="1">
    <source>
        <dbReference type="EMBL" id="MBS8264266.1"/>
    </source>
</evidence>
<dbReference type="Pfam" id="PF09388">
    <property type="entry name" value="SpoOE-like"/>
    <property type="match status" value="1"/>
</dbReference>
<dbReference type="InterPro" id="IPR018540">
    <property type="entry name" value="Spo0E-like"/>
</dbReference>
<name>A0A944CJE1_9BACI</name>